<sequence length="303" mass="33443">MNSVPVVSNLTSTGVATIRYNGTSYATVFPALPSLKTLDNIRTKRQSAVSAKQIKVKTSTVNEVFTITAENCNMEECKPCAGEKYKDVLRKIAIQTNVEVEISTSKNMESTFLVRGKRVNVDQAKLKIIAFFQTQNITRTINIAKEHHGKLMGKKGAVRKDIEIRTGARIHIPSIKNTSEIINVTGTRNSTAKAIKELEEIILKLKNVSEKEILIDQRHHGAMIGVKGKNVIQLQETFNVKITFPSPAPTKNNLVKIRGLKDDVNKAFQSISELAKALNESLKFLKPGAGNEVLINDSKSNSC</sequence>
<name>A0A8B8FA56_9HEMI</name>
<dbReference type="Gene3D" id="3.30.1370.10">
    <property type="entry name" value="K Homology domain, type 1"/>
    <property type="match status" value="2"/>
</dbReference>
<keyword evidence="1" id="KW-0677">Repeat</keyword>
<dbReference type="InterPro" id="IPR036612">
    <property type="entry name" value="KH_dom_type_1_sf"/>
</dbReference>
<proteinExistence type="predicted"/>
<dbReference type="SMART" id="SM00322">
    <property type="entry name" value="KH"/>
    <property type="match status" value="2"/>
</dbReference>
<accession>A0A8B8FA56</accession>
<dbReference type="RefSeq" id="XP_025407506.1">
    <property type="nucleotide sequence ID" value="XM_025551721.1"/>
</dbReference>
<evidence type="ECO:0000313" key="5">
    <source>
        <dbReference type="Proteomes" id="UP000694846"/>
    </source>
</evidence>
<dbReference type="InterPro" id="IPR004087">
    <property type="entry name" value="KH_dom"/>
</dbReference>
<feature type="domain" description="K Homology" evidence="4">
    <location>
        <begin position="135"/>
        <end position="203"/>
    </location>
</feature>
<reference evidence="6" key="1">
    <citation type="submission" date="2025-08" db="UniProtKB">
        <authorList>
            <consortium name="RefSeq"/>
        </authorList>
    </citation>
    <scope>IDENTIFICATION</scope>
</reference>
<dbReference type="OrthoDB" id="271862at2759"/>
<keyword evidence="5" id="KW-1185">Reference proteome</keyword>
<organism evidence="5 6">
    <name type="scientific">Sipha flava</name>
    <name type="common">yellow sugarcane aphid</name>
    <dbReference type="NCBI Taxonomy" id="143950"/>
    <lineage>
        <taxon>Eukaryota</taxon>
        <taxon>Metazoa</taxon>
        <taxon>Ecdysozoa</taxon>
        <taxon>Arthropoda</taxon>
        <taxon>Hexapoda</taxon>
        <taxon>Insecta</taxon>
        <taxon>Pterygota</taxon>
        <taxon>Neoptera</taxon>
        <taxon>Paraneoptera</taxon>
        <taxon>Hemiptera</taxon>
        <taxon>Sternorrhyncha</taxon>
        <taxon>Aphidomorpha</taxon>
        <taxon>Aphidoidea</taxon>
        <taxon>Aphididae</taxon>
        <taxon>Sipha</taxon>
    </lineage>
</organism>
<feature type="domain" description="K Homology" evidence="4">
    <location>
        <begin position="207"/>
        <end position="276"/>
    </location>
</feature>
<dbReference type="InterPro" id="IPR004088">
    <property type="entry name" value="KH_dom_type_1"/>
</dbReference>
<dbReference type="Pfam" id="PF24668">
    <property type="entry name" value="KH_Vigilin"/>
    <property type="match status" value="1"/>
</dbReference>
<dbReference type="InterPro" id="IPR057778">
    <property type="entry name" value="KH_Vigilin_N"/>
</dbReference>
<dbReference type="PANTHER" id="PTHR10288">
    <property type="entry name" value="KH DOMAIN CONTAINING RNA BINDING PROTEIN"/>
    <property type="match status" value="1"/>
</dbReference>
<evidence type="ECO:0000259" key="4">
    <source>
        <dbReference type="SMART" id="SM00322"/>
    </source>
</evidence>
<evidence type="ECO:0000256" key="1">
    <source>
        <dbReference type="ARBA" id="ARBA00022737"/>
    </source>
</evidence>
<keyword evidence="2 3" id="KW-0694">RNA-binding</keyword>
<dbReference type="GO" id="GO:0003723">
    <property type="term" value="F:RNA binding"/>
    <property type="evidence" value="ECO:0007669"/>
    <property type="project" value="UniProtKB-UniRule"/>
</dbReference>
<dbReference type="PROSITE" id="PS50084">
    <property type="entry name" value="KH_TYPE_1"/>
    <property type="match status" value="2"/>
</dbReference>
<evidence type="ECO:0000256" key="3">
    <source>
        <dbReference type="PROSITE-ProRule" id="PRU00117"/>
    </source>
</evidence>
<dbReference type="GO" id="GO:0010468">
    <property type="term" value="P:regulation of gene expression"/>
    <property type="evidence" value="ECO:0007669"/>
    <property type="project" value="UniProtKB-ARBA"/>
</dbReference>
<dbReference type="SUPFAM" id="SSF54791">
    <property type="entry name" value="Eukaryotic type KH-domain (KH-domain type I)"/>
    <property type="match status" value="2"/>
</dbReference>
<dbReference type="Proteomes" id="UP000694846">
    <property type="component" value="Unplaced"/>
</dbReference>
<protein>
    <submittedName>
        <fullName evidence="6">Vigilin-like</fullName>
    </submittedName>
</protein>
<dbReference type="Pfam" id="PF00013">
    <property type="entry name" value="KH_1"/>
    <property type="match status" value="2"/>
</dbReference>
<gene>
    <name evidence="6" type="primary">LOC112681468</name>
</gene>
<dbReference type="GeneID" id="112681468"/>
<dbReference type="AlphaFoldDB" id="A0A8B8FA56"/>
<evidence type="ECO:0000313" key="6">
    <source>
        <dbReference type="RefSeq" id="XP_025407506.1"/>
    </source>
</evidence>
<evidence type="ECO:0000256" key="2">
    <source>
        <dbReference type="ARBA" id="ARBA00022884"/>
    </source>
</evidence>